<evidence type="ECO:0000313" key="2">
    <source>
        <dbReference type="EMBL" id="GDZ83858.1"/>
    </source>
</evidence>
<dbReference type="PANTHER" id="PTHR38440:SF1">
    <property type="entry name" value="UPF0398 PROTEIN SPR0331"/>
    <property type="match status" value="1"/>
</dbReference>
<comment type="caution">
    <text evidence="2">The sequence shown here is derived from an EMBL/GenBank/DDBJ whole genome shotgun (WGS) entry which is preliminary data.</text>
</comment>
<dbReference type="InterPro" id="IPR010697">
    <property type="entry name" value="YspA"/>
</dbReference>
<dbReference type="HAMAP" id="MF_01575">
    <property type="entry name" value="UPF0398"/>
    <property type="match status" value="1"/>
</dbReference>
<dbReference type="PANTHER" id="PTHR38440">
    <property type="entry name" value="UPF0398 PROTEIN YPSA"/>
    <property type="match status" value="1"/>
</dbReference>
<evidence type="ECO:0000313" key="3">
    <source>
        <dbReference type="Proteomes" id="UP000323274"/>
    </source>
</evidence>
<accession>A0A5A5U083</accession>
<dbReference type="EMBL" id="BJJW01000006">
    <property type="protein sequence ID" value="GDZ83858.1"/>
    <property type="molecule type" value="Genomic_DNA"/>
</dbReference>
<dbReference type="Proteomes" id="UP000323274">
    <property type="component" value="Unassembled WGS sequence"/>
</dbReference>
<name>A0A5A5U083_LEUCI</name>
<comment type="similarity">
    <text evidence="1">Belongs to the UPF0398 family.</text>
</comment>
<dbReference type="Pfam" id="PF06908">
    <property type="entry name" value="YpsA"/>
    <property type="match status" value="1"/>
</dbReference>
<gene>
    <name evidence="2" type="ORF">LCIT_11000</name>
</gene>
<dbReference type="Gene3D" id="3.40.50.450">
    <property type="match status" value="1"/>
</dbReference>
<sequence>MFGSLAHARLFIRGGGMSRLWITGYRSYEMGTFGDKDPKILVMKYAIEQLVRQQLENGLEWVLTGGQLGVEQWTIEVVLALKKDWPMLKVAMMLPFEDFGSQWQPNSQSKLQVLKQGVDFVDSVSHATYQGPGQLQNYQAFMLNHTDAALLFYDPEFEGKAKYDYKIIQQHQRKTPYPLTLIDMDQLQDYATTYSEQQAENDFFE</sequence>
<evidence type="ECO:0000256" key="1">
    <source>
        <dbReference type="HAMAP-Rule" id="MF_01575"/>
    </source>
</evidence>
<dbReference type="SUPFAM" id="SSF102405">
    <property type="entry name" value="MCP/YpsA-like"/>
    <property type="match status" value="1"/>
</dbReference>
<dbReference type="NCBIfam" id="NF010181">
    <property type="entry name" value="PRK13660.1"/>
    <property type="match status" value="1"/>
</dbReference>
<dbReference type="AlphaFoldDB" id="A0A5A5U083"/>
<proteinExistence type="inferred from homology"/>
<dbReference type="PIRSF" id="PIRSF021290">
    <property type="entry name" value="DUF1273"/>
    <property type="match status" value="1"/>
</dbReference>
<organism evidence="2 3">
    <name type="scientific">Leuconostoc citreum</name>
    <dbReference type="NCBI Taxonomy" id="33964"/>
    <lineage>
        <taxon>Bacteria</taxon>
        <taxon>Bacillati</taxon>
        <taxon>Bacillota</taxon>
        <taxon>Bacilli</taxon>
        <taxon>Lactobacillales</taxon>
        <taxon>Lactobacillaceae</taxon>
        <taxon>Leuconostoc</taxon>
    </lineage>
</organism>
<reference evidence="2 3" key="1">
    <citation type="submission" date="2019-04" db="EMBL/GenBank/DDBJ databases">
        <title>A pseudo-fructophilic Leuconostoc citreum strain F192-5 isolated from peel of satsuma mandarin: the first report for isolation and characterization of strain-dependent fructophilic-like characteristics.</title>
        <authorList>
            <person name="Maeno S."/>
            <person name="Tanizawa Y."/>
            <person name="Kajikawa A."/>
            <person name="Kanesaki Y."/>
            <person name="Kubota E."/>
            <person name="Arita M."/>
            <person name="Leon D."/>
            <person name="Endo A."/>
        </authorList>
    </citation>
    <scope>NUCLEOTIDE SEQUENCE [LARGE SCALE GENOMIC DNA]</scope>
    <source>
        <strain evidence="2 3">F192-5</strain>
    </source>
</reference>
<protein>
    <recommendedName>
        <fullName evidence="1">UPF0398 protein LCIT_11000</fullName>
    </recommendedName>
</protein>